<accession>A0A2I1BZ03</accession>
<comment type="caution">
    <text evidence="6">The sequence shown here is derived from an EMBL/GenBank/DDBJ whole genome shotgun (WGS) entry which is preliminary data.</text>
</comment>
<protein>
    <submittedName>
        <fullName evidence="6">FAD binding domain protein</fullName>
    </submittedName>
</protein>
<sequence>MPSIIENEEKTPYSATVVIIGAGPVGLLTALRLAQSGIKVDIVEKEADLSDAPRACSYYAAALHALQKANVLDDIKTTGFTTSGLCWRGPLADDGNGGKKLGELLACLPIVGTNDWDHGVVNLQQSKLASLLYKRAVETGLVNVHFGLRLKGIEQDADSVTATVTRADGSDETTFHASFLVGADGGRSTTRKLLGIQFKGHSWPERLVAIDVLIKDAEFDDNFPSSLFVDPVHWGLVSPLEKPQRGKETLWRCTVALHSSDQRGDDQVVAEESIRSLLSHVVPGPQLDTATVVRASPYRVHQLCATTLNSGRCVLVGDAAHLNNPMGAMGLTTGILDADALADALELIIHEGKPIGVLDMYTDERRRAFQMFVDPSSSQNKLRIASDVSTAKQDWLIRFMARASGDDEMVKQATEAFFSVWRTDMRKSLYTHKA</sequence>
<evidence type="ECO:0000313" key="6">
    <source>
        <dbReference type="EMBL" id="PKX90598.1"/>
    </source>
</evidence>
<evidence type="ECO:0000259" key="5">
    <source>
        <dbReference type="Pfam" id="PF01494"/>
    </source>
</evidence>
<name>A0A2I1BZ03_ASPN1</name>
<dbReference type="Pfam" id="PF01494">
    <property type="entry name" value="FAD_binding_3"/>
    <property type="match status" value="1"/>
</dbReference>
<dbReference type="InterPro" id="IPR036188">
    <property type="entry name" value="FAD/NAD-bd_sf"/>
</dbReference>
<dbReference type="GO" id="GO:0016709">
    <property type="term" value="F:oxidoreductase activity, acting on paired donors, with incorporation or reduction of molecular oxygen, NAD(P)H as one donor, and incorporation of one atom of oxygen"/>
    <property type="evidence" value="ECO:0007669"/>
    <property type="project" value="UniProtKB-ARBA"/>
</dbReference>
<proteinExistence type="predicted"/>
<dbReference type="PANTHER" id="PTHR43004">
    <property type="entry name" value="TRK SYSTEM POTASSIUM UPTAKE PROTEIN"/>
    <property type="match status" value="1"/>
</dbReference>
<evidence type="ECO:0000313" key="7">
    <source>
        <dbReference type="Proteomes" id="UP000234474"/>
    </source>
</evidence>
<dbReference type="RefSeq" id="XP_024679193.1">
    <property type="nucleotide sequence ID" value="XM_024830176.1"/>
</dbReference>
<keyword evidence="7" id="KW-1185">Reference proteome</keyword>
<dbReference type="STRING" id="1392255.A0A2I1BZ03"/>
<gene>
    <name evidence="6" type="ORF">P174DRAFT_462789</name>
</gene>
<dbReference type="AlphaFoldDB" id="A0A2I1BZ03"/>
<dbReference type="GeneID" id="36537502"/>
<dbReference type="Gene3D" id="3.30.9.10">
    <property type="entry name" value="D-Amino Acid Oxidase, subunit A, domain 2"/>
    <property type="match status" value="1"/>
</dbReference>
<keyword evidence="4" id="KW-0560">Oxidoreductase</keyword>
<dbReference type="EMBL" id="MSZS01000007">
    <property type="protein sequence ID" value="PKX90598.1"/>
    <property type="molecule type" value="Genomic_DNA"/>
</dbReference>
<reference evidence="7" key="1">
    <citation type="journal article" date="2018" name="Proc. Natl. Acad. Sci. U.S.A.">
        <title>Linking secondary metabolites to gene clusters through genome sequencing of six diverse Aspergillus species.</title>
        <authorList>
            <person name="Kaerboelling I."/>
            <person name="Vesth T.C."/>
            <person name="Frisvad J.C."/>
            <person name="Nybo J.L."/>
            <person name="Theobald S."/>
            <person name="Kuo A."/>
            <person name="Bowyer P."/>
            <person name="Matsuda Y."/>
            <person name="Mondo S."/>
            <person name="Lyhne E.K."/>
            <person name="Kogle M.E."/>
            <person name="Clum A."/>
            <person name="Lipzen A."/>
            <person name="Salamov A."/>
            <person name="Ngan C.Y."/>
            <person name="Daum C."/>
            <person name="Chiniquy J."/>
            <person name="Barry K."/>
            <person name="LaButti K."/>
            <person name="Haridas S."/>
            <person name="Simmons B.A."/>
            <person name="Magnuson J.K."/>
            <person name="Mortensen U.H."/>
            <person name="Larsen T.O."/>
            <person name="Grigoriev I.V."/>
            <person name="Baker S.E."/>
            <person name="Andersen M.R."/>
        </authorList>
    </citation>
    <scope>NUCLEOTIDE SEQUENCE [LARGE SCALE GENOMIC DNA]</scope>
    <source>
        <strain evidence="7">IBT 16806</strain>
    </source>
</reference>
<comment type="cofactor">
    <cofactor evidence="1">
        <name>FAD</name>
        <dbReference type="ChEBI" id="CHEBI:57692"/>
    </cofactor>
</comment>
<dbReference type="PANTHER" id="PTHR43004:SF19">
    <property type="entry name" value="BINDING MONOOXYGENASE, PUTATIVE (JCVI)-RELATED"/>
    <property type="match status" value="1"/>
</dbReference>
<dbReference type="Proteomes" id="UP000234474">
    <property type="component" value="Unassembled WGS sequence"/>
</dbReference>
<keyword evidence="3" id="KW-0274">FAD</keyword>
<dbReference type="Gene3D" id="3.50.50.60">
    <property type="entry name" value="FAD/NAD(P)-binding domain"/>
    <property type="match status" value="1"/>
</dbReference>
<dbReference type="PRINTS" id="PR00420">
    <property type="entry name" value="RNGMNOXGNASE"/>
</dbReference>
<dbReference type="VEuPathDB" id="FungiDB:P174DRAFT_462789"/>
<dbReference type="OrthoDB" id="10016252at2759"/>
<dbReference type="OMA" id="QPPTYPI"/>
<evidence type="ECO:0000256" key="2">
    <source>
        <dbReference type="ARBA" id="ARBA00022630"/>
    </source>
</evidence>
<dbReference type="GO" id="GO:0071949">
    <property type="term" value="F:FAD binding"/>
    <property type="evidence" value="ECO:0007669"/>
    <property type="project" value="InterPro"/>
</dbReference>
<dbReference type="SUPFAM" id="SSF51905">
    <property type="entry name" value="FAD/NAD(P)-binding domain"/>
    <property type="match status" value="1"/>
</dbReference>
<evidence type="ECO:0000256" key="3">
    <source>
        <dbReference type="ARBA" id="ARBA00022827"/>
    </source>
</evidence>
<evidence type="ECO:0000256" key="1">
    <source>
        <dbReference type="ARBA" id="ARBA00001974"/>
    </source>
</evidence>
<organism evidence="6 7">
    <name type="scientific">Aspergillus novofumigatus (strain IBT 16806)</name>
    <dbReference type="NCBI Taxonomy" id="1392255"/>
    <lineage>
        <taxon>Eukaryota</taxon>
        <taxon>Fungi</taxon>
        <taxon>Dikarya</taxon>
        <taxon>Ascomycota</taxon>
        <taxon>Pezizomycotina</taxon>
        <taxon>Eurotiomycetes</taxon>
        <taxon>Eurotiomycetidae</taxon>
        <taxon>Eurotiales</taxon>
        <taxon>Aspergillaceae</taxon>
        <taxon>Aspergillus</taxon>
        <taxon>Aspergillus subgen. Fumigati</taxon>
    </lineage>
</organism>
<dbReference type="InterPro" id="IPR050641">
    <property type="entry name" value="RIFMO-like"/>
</dbReference>
<feature type="domain" description="FAD-binding" evidence="5">
    <location>
        <begin position="15"/>
        <end position="374"/>
    </location>
</feature>
<dbReference type="InterPro" id="IPR002938">
    <property type="entry name" value="FAD-bd"/>
</dbReference>
<keyword evidence="2" id="KW-0285">Flavoprotein</keyword>
<evidence type="ECO:0000256" key="4">
    <source>
        <dbReference type="ARBA" id="ARBA00023002"/>
    </source>
</evidence>